<dbReference type="InterPro" id="IPR044492">
    <property type="entry name" value="P_typ_ATPase_HD_dom"/>
</dbReference>
<feature type="transmembrane region" description="Helical" evidence="10">
    <location>
        <begin position="239"/>
        <end position="262"/>
    </location>
</feature>
<evidence type="ECO:0000256" key="3">
    <source>
        <dbReference type="ARBA" id="ARBA00022475"/>
    </source>
</evidence>
<dbReference type="InterPro" id="IPR036412">
    <property type="entry name" value="HAD-like_sf"/>
</dbReference>
<keyword evidence="5" id="KW-0547">Nucleotide-binding</keyword>
<dbReference type="Gene3D" id="3.40.50.1000">
    <property type="entry name" value="HAD superfamily/HAD-like"/>
    <property type="match status" value="1"/>
</dbReference>
<dbReference type="PRINTS" id="PR00119">
    <property type="entry name" value="CATATPASE"/>
</dbReference>
<dbReference type="Pfam" id="PF08282">
    <property type="entry name" value="Hydrolase_3"/>
    <property type="match status" value="1"/>
</dbReference>
<evidence type="ECO:0000256" key="1">
    <source>
        <dbReference type="ARBA" id="ARBA00004651"/>
    </source>
</evidence>
<dbReference type="Pfam" id="PF00689">
    <property type="entry name" value="Cation_ATPase_C"/>
    <property type="match status" value="1"/>
</dbReference>
<keyword evidence="7" id="KW-1278">Translocase</keyword>
<dbReference type="SFLD" id="SFLDS00003">
    <property type="entry name" value="Haloacid_Dehalogenase"/>
    <property type="match status" value="1"/>
</dbReference>
<dbReference type="NCBIfam" id="TIGR01494">
    <property type="entry name" value="ATPase_P-type"/>
    <property type="match status" value="2"/>
</dbReference>
<dbReference type="InterPro" id="IPR006068">
    <property type="entry name" value="ATPase_P-typ_cation-transptr_C"/>
</dbReference>
<dbReference type="SMART" id="SM00831">
    <property type="entry name" value="Cation_ATPase_N"/>
    <property type="match status" value="1"/>
</dbReference>
<dbReference type="Gene3D" id="3.40.1110.10">
    <property type="entry name" value="Calcium-transporting ATPase, cytoplasmic domain N"/>
    <property type="match status" value="1"/>
</dbReference>
<dbReference type="InterPro" id="IPR004014">
    <property type="entry name" value="ATPase_P-typ_cation-transptr_N"/>
</dbReference>
<feature type="transmembrane region" description="Helical" evidence="10">
    <location>
        <begin position="800"/>
        <end position="819"/>
    </location>
</feature>
<evidence type="ECO:0000256" key="2">
    <source>
        <dbReference type="ARBA" id="ARBA00005675"/>
    </source>
</evidence>
<evidence type="ECO:0000259" key="11">
    <source>
        <dbReference type="SMART" id="SM00831"/>
    </source>
</evidence>
<dbReference type="GO" id="GO:0005524">
    <property type="term" value="F:ATP binding"/>
    <property type="evidence" value="ECO:0007669"/>
    <property type="project" value="UniProtKB-KW"/>
</dbReference>
<dbReference type="Pfam" id="PF00690">
    <property type="entry name" value="Cation_ATPase_N"/>
    <property type="match status" value="1"/>
</dbReference>
<dbReference type="SFLD" id="SFLDF00027">
    <property type="entry name" value="p-type_atpase"/>
    <property type="match status" value="1"/>
</dbReference>
<reference evidence="12 13" key="1">
    <citation type="journal article" date="2016" name="Nat. Commun.">
        <title>Thousands of microbial genomes shed light on interconnected biogeochemical processes in an aquifer system.</title>
        <authorList>
            <person name="Anantharaman K."/>
            <person name="Brown C.T."/>
            <person name="Hug L.A."/>
            <person name="Sharon I."/>
            <person name="Castelle C.J."/>
            <person name="Probst A.J."/>
            <person name="Thomas B.C."/>
            <person name="Singh A."/>
            <person name="Wilkins M.J."/>
            <person name="Karaoz U."/>
            <person name="Brodie E.L."/>
            <person name="Williams K.H."/>
            <person name="Hubbard S.S."/>
            <person name="Banfield J.F."/>
        </authorList>
    </citation>
    <scope>NUCLEOTIDE SEQUENCE [LARGE SCALE GENOMIC DNA]</scope>
</reference>
<organism evidence="12 13">
    <name type="scientific">Candidatus Nealsonbacteria bacterium RIFOXYB1_FULL_40_15</name>
    <dbReference type="NCBI Taxonomy" id="1801677"/>
    <lineage>
        <taxon>Bacteria</taxon>
        <taxon>Candidatus Nealsoniibacteriota</taxon>
    </lineage>
</organism>
<comment type="caution">
    <text evidence="12">The sequence shown here is derived from an EMBL/GenBank/DDBJ whole genome shotgun (WGS) entry which is preliminary data.</text>
</comment>
<dbReference type="GO" id="GO:0005886">
    <property type="term" value="C:plasma membrane"/>
    <property type="evidence" value="ECO:0007669"/>
    <property type="project" value="UniProtKB-SubCell"/>
</dbReference>
<sequence length="859" mass="94499">MWHSITWEEAVRALGSDFRQGLALEEAELRKEKYGLNLLPREKPLSGLHILFGQFKSPLIYILLIAGIIVLTFKDYTDALVIFGAVVINTFVGYLQENKANKSLSKLKDLITLEAEVIREGNRKIVDSSELVPGDIIILNSGSKVPADARIISCDNFKVNEMALTGEWISAEKKNDSLKLSIDLADRDNMAYMGTVAEDGRAKAIVVETGLNTEIGKIAEMVSSEKEEKTPLQKKISKFSSILGIVIIALCLLIFVEGMIAGNSFIEMFTIAVAVSVAAVPEGLPVAMTVILALGMQRIMKKKGLVRKLSSAETLGSCSVIATDKTGTLTEGKMEVAEISAKTEEDKRIVLEIAVLTAEAFIENPDDSASEWVVRGKPTDKALLLAGMHAGMDKSRLESKLLKIAELPFNPKNKYLAKAFSISKNRDIIYIAGAPEKLLRMASFVSSGGEALKMTSELEEEIRINVEDLASRGLRVVAMGYKEIDNLKNLFEDIVFAGLIALRDPIRKEAYDAIRTCKEAGMTPIIVTGDHMLTAVSVAKELGINTDNVLEGKDLDEMSDQELSRVVGKIGVYARVEPLHKMRIISAWQERGEVIAMTGDGINDAPALKKADIGVALGSGTEVAKEVSDLVLISDNFDVMVSAVEEGRGIIDNIRKVITYLLSSSFTETILIGASIVFGFPIPVTAGQILWINLIEDGLPNAALAFEPKEKDIMKQRPYGHNAPLLDLEMKILIFVIGILTDIFLLGLFFYLYKFTDYSMDHIRTMIFSGLAIDSIFYILSCKSLRKNIWKINPLSNKLLVGAWLFSIIILIATIYLAPLQNLLKVVPLNFYDWLILGGLGLSNLVLIEITKLIFISRR</sequence>
<dbReference type="InterPro" id="IPR023299">
    <property type="entry name" value="ATPase_P-typ_cyto_dom_N"/>
</dbReference>
<dbReference type="InterPro" id="IPR050510">
    <property type="entry name" value="Cation_transp_ATPase_P-type"/>
</dbReference>
<dbReference type="PROSITE" id="PS00154">
    <property type="entry name" value="ATPASE_E1_E2"/>
    <property type="match status" value="1"/>
</dbReference>
<dbReference type="Proteomes" id="UP000177740">
    <property type="component" value="Unassembled WGS sequence"/>
</dbReference>
<keyword evidence="4 10" id="KW-0812">Transmembrane</keyword>
<evidence type="ECO:0000256" key="10">
    <source>
        <dbReference type="SAM" id="Phobius"/>
    </source>
</evidence>
<evidence type="ECO:0000256" key="9">
    <source>
        <dbReference type="ARBA" id="ARBA00023136"/>
    </source>
</evidence>
<dbReference type="PRINTS" id="PR00120">
    <property type="entry name" value="HATPASE"/>
</dbReference>
<dbReference type="InterPro" id="IPR001757">
    <property type="entry name" value="P_typ_ATPase"/>
</dbReference>
<dbReference type="InterPro" id="IPR008250">
    <property type="entry name" value="ATPase_P-typ_transduc_dom_A_sf"/>
</dbReference>
<dbReference type="PANTHER" id="PTHR43294">
    <property type="entry name" value="SODIUM/POTASSIUM-TRANSPORTING ATPASE SUBUNIT ALPHA"/>
    <property type="match status" value="1"/>
</dbReference>
<comment type="subcellular location">
    <subcellularLocation>
        <location evidence="1">Cell membrane</location>
        <topology evidence="1">Multi-pass membrane protein</topology>
    </subcellularLocation>
</comment>
<gene>
    <name evidence="12" type="ORF">A2365_03730</name>
</gene>
<dbReference type="SUPFAM" id="SSF81665">
    <property type="entry name" value="Calcium ATPase, transmembrane domain M"/>
    <property type="match status" value="1"/>
</dbReference>
<evidence type="ECO:0000256" key="5">
    <source>
        <dbReference type="ARBA" id="ARBA00022741"/>
    </source>
</evidence>
<feature type="transmembrane region" description="Helical" evidence="10">
    <location>
        <begin position="50"/>
        <end position="73"/>
    </location>
</feature>
<dbReference type="SUPFAM" id="SSF81660">
    <property type="entry name" value="Metal cation-transporting ATPase, ATP-binding domain N"/>
    <property type="match status" value="1"/>
</dbReference>
<name>A0A1G2EPK0_9BACT</name>
<dbReference type="Gene3D" id="2.70.150.10">
    <property type="entry name" value="Calcium-transporting ATPase, cytoplasmic transduction domain A"/>
    <property type="match status" value="1"/>
</dbReference>
<dbReference type="InterPro" id="IPR023298">
    <property type="entry name" value="ATPase_P-typ_TM_dom_sf"/>
</dbReference>
<feature type="domain" description="Cation-transporting P-type ATPase N-terminal" evidence="11">
    <location>
        <begin position="1"/>
        <end position="75"/>
    </location>
</feature>
<dbReference type="Gene3D" id="1.20.1110.10">
    <property type="entry name" value="Calcium-transporting ATPase, transmembrane domain"/>
    <property type="match status" value="3"/>
</dbReference>
<evidence type="ECO:0000256" key="6">
    <source>
        <dbReference type="ARBA" id="ARBA00022840"/>
    </source>
</evidence>
<dbReference type="Pfam" id="PF13246">
    <property type="entry name" value="Cation_ATPase"/>
    <property type="match status" value="1"/>
</dbReference>
<evidence type="ECO:0000256" key="8">
    <source>
        <dbReference type="ARBA" id="ARBA00022989"/>
    </source>
</evidence>
<dbReference type="PANTHER" id="PTHR43294:SF21">
    <property type="entry name" value="CATION TRANSPORTING ATPASE"/>
    <property type="match status" value="1"/>
</dbReference>
<dbReference type="SFLD" id="SFLDG00002">
    <property type="entry name" value="C1.7:_P-type_atpase_like"/>
    <property type="match status" value="1"/>
</dbReference>
<evidence type="ECO:0000256" key="7">
    <source>
        <dbReference type="ARBA" id="ARBA00022967"/>
    </source>
</evidence>
<dbReference type="InterPro" id="IPR059000">
    <property type="entry name" value="ATPase_P-type_domA"/>
</dbReference>
<feature type="transmembrane region" description="Helical" evidence="10">
    <location>
        <begin position="732"/>
        <end position="751"/>
    </location>
</feature>
<accession>A0A1G2EPK0</accession>
<feature type="transmembrane region" description="Helical" evidence="10">
    <location>
        <begin position="79"/>
        <end position="96"/>
    </location>
</feature>
<dbReference type="GO" id="GO:0016887">
    <property type="term" value="F:ATP hydrolysis activity"/>
    <property type="evidence" value="ECO:0007669"/>
    <property type="project" value="InterPro"/>
</dbReference>
<dbReference type="SUPFAM" id="SSF81653">
    <property type="entry name" value="Calcium ATPase, transduction domain A"/>
    <property type="match status" value="1"/>
</dbReference>
<proteinExistence type="inferred from homology"/>
<keyword evidence="6" id="KW-0067">ATP-binding</keyword>
<dbReference type="Pfam" id="PF00122">
    <property type="entry name" value="E1-E2_ATPase"/>
    <property type="match status" value="1"/>
</dbReference>
<dbReference type="InterPro" id="IPR018303">
    <property type="entry name" value="ATPase_P-typ_P_site"/>
</dbReference>
<keyword evidence="8 10" id="KW-1133">Transmembrane helix</keyword>
<protein>
    <recommendedName>
        <fullName evidence="11">Cation-transporting P-type ATPase N-terminal domain-containing protein</fullName>
    </recommendedName>
</protein>
<dbReference type="AlphaFoldDB" id="A0A1G2EPK0"/>
<keyword evidence="3" id="KW-1003">Cell membrane</keyword>
<keyword evidence="9 10" id="KW-0472">Membrane</keyword>
<comment type="similarity">
    <text evidence="2">Belongs to the cation transport ATPase (P-type) (TC 3.A.3) family. Type IIA subfamily.</text>
</comment>
<dbReference type="SUPFAM" id="SSF56784">
    <property type="entry name" value="HAD-like"/>
    <property type="match status" value="1"/>
</dbReference>
<dbReference type="STRING" id="1801677.A2365_03730"/>
<feature type="transmembrane region" description="Helical" evidence="10">
    <location>
        <begin position="831"/>
        <end position="855"/>
    </location>
</feature>
<dbReference type="EMBL" id="MHMM01000004">
    <property type="protein sequence ID" value="OGZ27726.1"/>
    <property type="molecule type" value="Genomic_DNA"/>
</dbReference>
<dbReference type="InterPro" id="IPR023214">
    <property type="entry name" value="HAD_sf"/>
</dbReference>
<evidence type="ECO:0000256" key="4">
    <source>
        <dbReference type="ARBA" id="ARBA00022692"/>
    </source>
</evidence>
<evidence type="ECO:0000313" key="13">
    <source>
        <dbReference type="Proteomes" id="UP000177740"/>
    </source>
</evidence>
<feature type="transmembrane region" description="Helical" evidence="10">
    <location>
        <begin position="268"/>
        <end position="294"/>
    </location>
</feature>
<evidence type="ECO:0000313" key="12">
    <source>
        <dbReference type="EMBL" id="OGZ27726.1"/>
    </source>
</evidence>